<evidence type="ECO:0000313" key="2">
    <source>
        <dbReference type="Proteomes" id="UP001498476"/>
    </source>
</evidence>
<proteinExistence type="predicted"/>
<accession>A0ABR1HIE8</accession>
<comment type="caution">
    <text evidence="1">The sequence shown here is derived from an EMBL/GenBank/DDBJ whole genome shotgun (WGS) entry which is preliminary data.</text>
</comment>
<sequence>MNDVYRAAKRVVIMDSSPAEKVGMLAKSNLFVLKDALLDFEQFELVLALSRQYDTLLGMLAKK</sequence>
<dbReference type="EMBL" id="JAZAVJ010000026">
    <property type="protein sequence ID" value="KAK7420960.1"/>
    <property type="molecule type" value="Genomic_DNA"/>
</dbReference>
<organism evidence="1 2">
    <name type="scientific">Neonectria punicea</name>
    <dbReference type="NCBI Taxonomy" id="979145"/>
    <lineage>
        <taxon>Eukaryota</taxon>
        <taxon>Fungi</taxon>
        <taxon>Dikarya</taxon>
        <taxon>Ascomycota</taxon>
        <taxon>Pezizomycotina</taxon>
        <taxon>Sordariomycetes</taxon>
        <taxon>Hypocreomycetidae</taxon>
        <taxon>Hypocreales</taxon>
        <taxon>Nectriaceae</taxon>
        <taxon>Neonectria</taxon>
    </lineage>
</organism>
<keyword evidence="2" id="KW-1185">Reference proteome</keyword>
<gene>
    <name evidence="1" type="ORF">QQX98_002525</name>
</gene>
<dbReference type="Proteomes" id="UP001498476">
    <property type="component" value="Unassembled WGS sequence"/>
</dbReference>
<name>A0ABR1HIE8_9HYPO</name>
<protein>
    <submittedName>
        <fullName evidence="1">Uncharacterized protein</fullName>
    </submittedName>
</protein>
<evidence type="ECO:0000313" key="1">
    <source>
        <dbReference type="EMBL" id="KAK7420960.1"/>
    </source>
</evidence>
<reference evidence="1 2" key="1">
    <citation type="journal article" date="2025" name="Microbiol. Resour. Announc.">
        <title>Draft genome sequences for Neonectria magnoliae and Neonectria punicea, canker pathogens of Liriodendron tulipifera and Acer saccharum in West Virginia.</title>
        <authorList>
            <person name="Petronek H.M."/>
            <person name="Kasson M.T."/>
            <person name="Metheny A.M."/>
            <person name="Stauder C.M."/>
            <person name="Lovett B."/>
            <person name="Lynch S.C."/>
            <person name="Garnas J.R."/>
            <person name="Kasson L.R."/>
            <person name="Stajich J.E."/>
        </authorList>
    </citation>
    <scope>NUCLEOTIDE SEQUENCE [LARGE SCALE GENOMIC DNA]</scope>
    <source>
        <strain evidence="1 2">NRRL 64653</strain>
    </source>
</reference>